<gene>
    <name evidence="1" type="ORF">M091_0048</name>
</gene>
<accession>A0AB34L910</accession>
<sequence>MKRQQDFWTTFSVMPAHDVFTDLSKTIICGRKDCVNVSE</sequence>
<dbReference type="AlphaFoldDB" id="A0AB34L910"/>
<comment type="caution">
    <text evidence="1">The sequence shown here is derived from an EMBL/GenBank/DDBJ whole genome shotgun (WGS) entry which is preliminary data.</text>
</comment>
<evidence type="ECO:0000313" key="2">
    <source>
        <dbReference type="Proteomes" id="UP000027850"/>
    </source>
</evidence>
<protein>
    <submittedName>
        <fullName evidence="1">GNAT family acetyltransferase</fullName>
    </submittedName>
</protein>
<name>A0AB34L910_PARDI</name>
<evidence type="ECO:0000313" key="1">
    <source>
        <dbReference type="EMBL" id="KDS37925.1"/>
    </source>
</evidence>
<dbReference type="EMBL" id="JNHK01000087">
    <property type="protein sequence ID" value="KDS37925.1"/>
    <property type="molecule type" value="Genomic_DNA"/>
</dbReference>
<reference evidence="1 2" key="1">
    <citation type="submission" date="2014-04" db="EMBL/GenBank/DDBJ databases">
        <authorList>
            <person name="Sears C."/>
            <person name="Carroll K."/>
            <person name="Sack B.R."/>
            <person name="Qadri F."/>
            <person name="Myers L.L."/>
            <person name="Chung G.-T."/>
            <person name="Escheverria P."/>
            <person name="Fraser C.M."/>
            <person name="Sadzewicz L."/>
            <person name="Shefchek K.A."/>
            <person name="Tallon L."/>
            <person name="Das S.P."/>
            <person name="Daugherty S."/>
            <person name="Mongodin E.F."/>
        </authorList>
    </citation>
    <scope>NUCLEOTIDE SEQUENCE [LARGE SCALE GENOMIC DNA]</scope>
    <source>
        <strain evidence="1 2">3776 D15 i</strain>
    </source>
</reference>
<dbReference type="Proteomes" id="UP000027850">
    <property type="component" value="Unassembled WGS sequence"/>
</dbReference>
<organism evidence="1 2">
    <name type="scientific">Parabacteroides distasonis str. 3776 D15 i</name>
    <dbReference type="NCBI Taxonomy" id="1339342"/>
    <lineage>
        <taxon>Bacteria</taxon>
        <taxon>Pseudomonadati</taxon>
        <taxon>Bacteroidota</taxon>
        <taxon>Bacteroidia</taxon>
        <taxon>Bacteroidales</taxon>
        <taxon>Tannerellaceae</taxon>
        <taxon>Parabacteroides</taxon>
    </lineage>
</organism>
<proteinExistence type="predicted"/>